<keyword evidence="6" id="KW-0539">Nucleus</keyword>
<accession>I7LTP2</accession>
<dbReference type="InterPro" id="IPR005636">
    <property type="entry name" value="DTW"/>
</dbReference>
<dbReference type="Proteomes" id="UP000009168">
    <property type="component" value="Unassembled WGS sequence"/>
</dbReference>
<dbReference type="KEGG" id="tet:TTHERM_00420080"/>
<proteinExistence type="inferred from homology"/>
<feature type="domain" description="DTW" evidence="13">
    <location>
        <begin position="92"/>
        <end position="287"/>
    </location>
</feature>
<dbReference type="GO" id="GO:0016432">
    <property type="term" value="F:tRNA-uridine aminocarboxypropyltransferase activity"/>
    <property type="evidence" value="ECO:0007669"/>
    <property type="project" value="UniProtKB-EC"/>
</dbReference>
<feature type="region of interest" description="Disordered" evidence="12">
    <location>
        <begin position="308"/>
        <end position="338"/>
    </location>
</feature>
<evidence type="ECO:0000256" key="1">
    <source>
        <dbReference type="ARBA" id="ARBA00004123"/>
    </source>
</evidence>
<comment type="function">
    <text evidence="7">Catalyzes the formation of 3-(3-amino-3-carboxypropyl)uridine (acp3U) at position 20 in the D-loop of several cytoplasmic tRNAs (acp3U(20)).</text>
</comment>
<evidence type="ECO:0000256" key="8">
    <source>
        <dbReference type="ARBA" id="ARBA00038290"/>
    </source>
</evidence>
<sequence>MNHQQILDKQKVRTRDKYLLKEKYEIQPTKKVKKERPKKFTDLEQKLHDIQEQNMPNVDPNKLFDTLKTADFSEFLKEDSQRQECPNCKKKSKIYCADCLTVLCEPSQIPKVQLPFRLTIVHHDQEKTKKSSALPVKLLIENNEENCKIIHYPSHEIPEFDPDTTLILYPHKDSTRTLDLDLETMKQIKNVVAIDCTWNQTNSILNNFTNPKYKYVRLEEYNTTFWRYQFHQPNCLATIEAIYYFFKEFDCNFSSKQISQNYVYDGKYDNLMFFYHWQYEMIQNHYKYKTSNTFRKIKDYIKYNENEQKQEVQNEQNIEQNQQQQNNENSNTEGKDNE</sequence>
<dbReference type="AlphaFoldDB" id="I7LTP2"/>
<dbReference type="GO" id="GO:0005634">
    <property type="term" value="C:nucleus"/>
    <property type="evidence" value="ECO:0007669"/>
    <property type="project" value="UniProtKB-SubCell"/>
</dbReference>
<dbReference type="EMBL" id="GG662536">
    <property type="protein sequence ID" value="EAR85600.1"/>
    <property type="molecule type" value="Genomic_DNA"/>
</dbReference>
<dbReference type="Pfam" id="PF03942">
    <property type="entry name" value="DTW"/>
    <property type="match status" value="1"/>
</dbReference>
<evidence type="ECO:0000256" key="12">
    <source>
        <dbReference type="SAM" id="MobiDB-lite"/>
    </source>
</evidence>
<dbReference type="STRING" id="312017.I7LTP2"/>
<dbReference type="InterPro" id="IPR051521">
    <property type="entry name" value="tRNA_Mod/Golgi_Maint"/>
</dbReference>
<keyword evidence="15" id="KW-1185">Reference proteome</keyword>
<protein>
    <recommendedName>
        <fullName evidence="9">tRNA-uridine aminocarboxypropyltransferase 1</fullName>
        <ecNumber evidence="2">2.5.1.25</ecNumber>
    </recommendedName>
    <alternativeName>
        <fullName evidence="10">DTW domain-containing protein 1</fullName>
    </alternativeName>
</protein>
<dbReference type="HOGENOM" id="CLU_069451_0_2_1"/>
<dbReference type="InParanoid" id="I7LTP2"/>
<gene>
    <name evidence="14" type="ORF">TTHERM_00420080</name>
</gene>
<dbReference type="PANTHER" id="PTHR15627">
    <property type="entry name" value="NATURAL KILLER CELL-SPECIFIC ANTIGEN KLIP1"/>
    <property type="match status" value="1"/>
</dbReference>
<dbReference type="EC" id="2.5.1.25" evidence="2"/>
<reference evidence="15" key="1">
    <citation type="journal article" date="2006" name="PLoS Biol.">
        <title>Macronuclear genome sequence of the ciliate Tetrahymena thermophila, a model eukaryote.</title>
        <authorList>
            <person name="Eisen J.A."/>
            <person name="Coyne R.S."/>
            <person name="Wu M."/>
            <person name="Wu D."/>
            <person name="Thiagarajan M."/>
            <person name="Wortman J.R."/>
            <person name="Badger J.H."/>
            <person name="Ren Q."/>
            <person name="Amedeo P."/>
            <person name="Jones K.M."/>
            <person name="Tallon L.J."/>
            <person name="Delcher A.L."/>
            <person name="Salzberg S.L."/>
            <person name="Silva J.C."/>
            <person name="Haas B.J."/>
            <person name="Majoros W.H."/>
            <person name="Farzad M."/>
            <person name="Carlton J.M."/>
            <person name="Smith R.K. Jr."/>
            <person name="Garg J."/>
            <person name="Pearlman R.E."/>
            <person name="Karrer K.M."/>
            <person name="Sun L."/>
            <person name="Manning G."/>
            <person name="Elde N.C."/>
            <person name="Turkewitz A.P."/>
            <person name="Asai D.J."/>
            <person name="Wilkes D.E."/>
            <person name="Wang Y."/>
            <person name="Cai H."/>
            <person name="Collins K."/>
            <person name="Stewart B.A."/>
            <person name="Lee S.R."/>
            <person name="Wilamowska K."/>
            <person name="Weinberg Z."/>
            <person name="Ruzzo W.L."/>
            <person name="Wloga D."/>
            <person name="Gaertig J."/>
            <person name="Frankel J."/>
            <person name="Tsao C.-C."/>
            <person name="Gorovsky M.A."/>
            <person name="Keeling P.J."/>
            <person name="Waller R.F."/>
            <person name="Patron N.J."/>
            <person name="Cherry J.M."/>
            <person name="Stover N.A."/>
            <person name="Krieger C.J."/>
            <person name="del Toro C."/>
            <person name="Ryder H.F."/>
            <person name="Williamson S.C."/>
            <person name="Barbeau R.A."/>
            <person name="Hamilton E.P."/>
            <person name="Orias E."/>
        </authorList>
    </citation>
    <scope>NUCLEOTIDE SEQUENCE [LARGE SCALE GENOMIC DNA]</scope>
    <source>
        <strain evidence="15">SB210</strain>
    </source>
</reference>
<evidence type="ECO:0000256" key="5">
    <source>
        <dbReference type="ARBA" id="ARBA00022694"/>
    </source>
</evidence>
<evidence type="ECO:0000256" key="6">
    <source>
        <dbReference type="ARBA" id="ARBA00023242"/>
    </source>
</evidence>
<dbReference type="GO" id="GO:0008033">
    <property type="term" value="P:tRNA processing"/>
    <property type="evidence" value="ECO:0007669"/>
    <property type="project" value="UniProtKB-KW"/>
</dbReference>
<dbReference type="RefSeq" id="XP_001033263.1">
    <property type="nucleotide sequence ID" value="XM_001033263.3"/>
</dbReference>
<feature type="compositionally biased region" description="Low complexity" evidence="12">
    <location>
        <begin position="313"/>
        <end position="332"/>
    </location>
</feature>
<evidence type="ECO:0000256" key="2">
    <source>
        <dbReference type="ARBA" id="ARBA00012386"/>
    </source>
</evidence>
<evidence type="ECO:0000256" key="11">
    <source>
        <dbReference type="ARBA" id="ARBA00048718"/>
    </source>
</evidence>
<name>I7LTP2_TETTS</name>
<evidence type="ECO:0000256" key="4">
    <source>
        <dbReference type="ARBA" id="ARBA00022691"/>
    </source>
</evidence>
<evidence type="ECO:0000256" key="3">
    <source>
        <dbReference type="ARBA" id="ARBA00022679"/>
    </source>
</evidence>
<dbReference type="SMART" id="SM01144">
    <property type="entry name" value="DTW"/>
    <property type="match status" value="1"/>
</dbReference>
<evidence type="ECO:0000256" key="10">
    <source>
        <dbReference type="ARBA" id="ARBA00042508"/>
    </source>
</evidence>
<dbReference type="PANTHER" id="PTHR15627:SF8">
    <property type="entry name" value="TRNA-URIDINE AMINOCARBOXYPROPYLTRANSFERASE 1"/>
    <property type="match status" value="1"/>
</dbReference>
<dbReference type="eggNOG" id="KOG3795">
    <property type="taxonomic scope" value="Eukaryota"/>
</dbReference>
<evidence type="ECO:0000256" key="9">
    <source>
        <dbReference type="ARBA" id="ARBA00039242"/>
    </source>
</evidence>
<evidence type="ECO:0000256" key="7">
    <source>
        <dbReference type="ARBA" id="ARBA00037050"/>
    </source>
</evidence>
<dbReference type="GeneID" id="7824501"/>
<keyword evidence="5" id="KW-0819">tRNA processing</keyword>
<dbReference type="OMA" id="SHEIPEF"/>
<dbReference type="OrthoDB" id="3173at2759"/>
<evidence type="ECO:0000313" key="14">
    <source>
        <dbReference type="EMBL" id="EAR85600.1"/>
    </source>
</evidence>
<comment type="subcellular location">
    <subcellularLocation>
        <location evidence="1">Nucleus</location>
    </subcellularLocation>
</comment>
<comment type="catalytic activity">
    <reaction evidence="11">
        <text>a uridine in tRNA + S-adenosyl-L-methionine = a 3-[(3S)-3-amino-3-carboxypropyl]uridine in tRNA + S-methyl-5'-thioadenosine + H(+)</text>
        <dbReference type="Rhea" id="RHEA:62432"/>
        <dbReference type="Rhea" id="RHEA-COMP:13339"/>
        <dbReference type="Rhea" id="RHEA-COMP:16092"/>
        <dbReference type="ChEBI" id="CHEBI:15378"/>
        <dbReference type="ChEBI" id="CHEBI:17509"/>
        <dbReference type="ChEBI" id="CHEBI:59789"/>
        <dbReference type="ChEBI" id="CHEBI:65315"/>
        <dbReference type="ChEBI" id="CHEBI:82930"/>
        <dbReference type="EC" id="2.5.1.25"/>
    </reaction>
</comment>
<keyword evidence="4" id="KW-0949">S-adenosyl-L-methionine</keyword>
<organism evidence="14 15">
    <name type="scientific">Tetrahymena thermophila (strain SB210)</name>
    <dbReference type="NCBI Taxonomy" id="312017"/>
    <lineage>
        <taxon>Eukaryota</taxon>
        <taxon>Sar</taxon>
        <taxon>Alveolata</taxon>
        <taxon>Ciliophora</taxon>
        <taxon>Intramacronucleata</taxon>
        <taxon>Oligohymenophorea</taxon>
        <taxon>Hymenostomatida</taxon>
        <taxon>Tetrahymenina</taxon>
        <taxon>Tetrahymenidae</taxon>
        <taxon>Tetrahymena</taxon>
    </lineage>
</organism>
<evidence type="ECO:0000313" key="15">
    <source>
        <dbReference type="Proteomes" id="UP000009168"/>
    </source>
</evidence>
<evidence type="ECO:0000259" key="13">
    <source>
        <dbReference type="SMART" id="SM01144"/>
    </source>
</evidence>
<comment type="similarity">
    <text evidence="8">Belongs to the TDD superfamily. DTWD1 family.</text>
</comment>
<keyword evidence="3" id="KW-0808">Transferase</keyword>